<dbReference type="PANTHER" id="PTHR46602:SF1">
    <property type="entry name" value="PROTEIN SUPPRESSOR OF GENE SILENCING 3"/>
    <property type="match status" value="1"/>
</dbReference>
<evidence type="ECO:0000256" key="2">
    <source>
        <dbReference type="ARBA" id="ARBA00023158"/>
    </source>
</evidence>
<evidence type="ECO:0000259" key="5">
    <source>
        <dbReference type="Pfam" id="PF03468"/>
    </source>
</evidence>
<evidence type="ECO:0000313" key="8">
    <source>
        <dbReference type="Proteomes" id="UP000245207"/>
    </source>
</evidence>
<dbReference type="GO" id="GO:0031047">
    <property type="term" value="P:regulatory ncRNA-mediated gene silencing"/>
    <property type="evidence" value="ECO:0007669"/>
    <property type="project" value="UniProtKB-KW"/>
</dbReference>
<dbReference type="InterPro" id="IPR044287">
    <property type="entry name" value="SGS3"/>
</dbReference>
<dbReference type="Proteomes" id="UP000245207">
    <property type="component" value="Unassembled WGS sequence"/>
</dbReference>
<keyword evidence="8" id="KW-1185">Reference proteome</keyword>
<dbReference type="Pfam" id="PF03468">
    <property type="entry name" value="XS"/>
    <property type="match status" value="1"/>
</dbReference>
<feature type="compositionally biased region" description="Acidic residues" evidence="4">
    <location>
        <begin position="1"/>
        <end position="15"/>
    </location>
</feature>
<dbReference type="EMBL" id="PKPP01008028">
    <property type="protein sequence ID" value="PWA51790.1"/>
    <property type="molecule type" value="Genomic_DNA"/>
</dbReference>
<evidence type="ECO:0000256" key="3">
    <source>
        <dbReference type="ARBA" id="ARBA00024022"/>
    </source>
</evidence>
<evidence type="ECO:0000259" key="6">
    <source>
        <dbReference type="Pfam" id="PF03470"/>
    </source>
</evidence>
<dbReference type="OrthoDB" id="1936239at2759"/>
<dbReference type="AlphaFoldDB" id="A0A2U1LS13"/>
<protein>
    <submittedName>
        <fullName evidence="7">XS domain-containing protein</fullName>
    </submittedName>
</protein>
<comment type="caution">
    <text evidence="7">The sequence shown here is derived from an EMBL/GenBank/DDBJ whole genome shotgun (WGS) entry which is preliminary data.</text>
</comment>
<proteinExistence type="inferred from homology"/>
<sequence>MSYIDECYDSDEYDSDGSPTSNEEMKNTLDKLTAEQINDPKKKWCCPACKNGPGATRQYTGLQSLVDHAKKVSRRAKIHRNLAELLEKELTVRGILVVSAGESYGKWNGLNEEDWDIVWPPCVVIRNTCLEIYESGKRLGMGTQELLDYFGSYQAVRARHSYGPGGHTGMSLLIFENSAVGYIEADRLSKHFEHQGTHRYKWDHSQTRFNSDGKRQLYGYMATKSDMESFNRHSQGLLP</sequence>
<dbReference type="Pfam" id="PF03470">
    <property type="entry name" value="zf-XS"/>
    <property type="match status" value="1"/>
</dbReference>
<evidence type="ECO:0000256" key="4">
    <source>
        <dbReference type="SAM" id="MobiDB-lite"/>
    </source>
</evidence>
<evidence type="ECO:0000313" key="7">
    <source>
        <dbReference type="EMBL" id="PWA51790.1"/>
    </source>
</evidence>
<dbReference type="InterPro" id="IPR005381">
    <property type="entry name" value="Znf-XS_domain"/>
</dbReference>
<feature type="region of interest" description="Disordered" evidence="4">
    <location>
        <begin position="1"/>
        <end position="24"/>
    </location>
</feature>
<dbReference type="GO" id="GO:0051607">
    <property type="term" value="P:defense response to virus"/>
    <property type="evidence" value="ECO:0007669"/>
    <property type="project" value="InterPro"/>
</dbReference>
<gene>
    <name evidence="7" type="ORF">CTI12_AA460740</name>
</gene>
<dbReference type="STRING" id="35608.A0A2U1LS13"/>
<feature type="domain" description="Zinc finger-XS" evidence="6">
    <location>
        <begin position="46"/>
        <end position="83"/>
    </location>
</feature>
<keyword evidence="1" id="KW-0175">Coiled coil</keyword>
<organism evidence="7 8">
    <name type="scientific">Artemisia annua</name>
    <name type="common">Sweet wormwood</name>
    <dbReference type="NCBI Taxonomy" id="35608"/>
    <lineage>
        <taxon>Eukaryota</taxon>
        <taxon>Viridiplantae</taxon>
        <taxon>Streptophyta</taxon>
        <taxon>Embryophyta</taxon>
        <taxon>Tracheophyta</taxon>
        <taxon>Spermatophyta</taxon>
        <taxon>Magnoliopsida</taxon>
        <taxon>eudicotyledons</taxon>
        <taxon>Gunneridae</taxon>
        <taxon>Pentapetalae</taxon>
        <taxon>asterids</taxon>
        <taxon>campanulids</taxon>
        <taxon>Asterales</taxon>
        <taxon>Asteraceae</taxon>
        <taxon>Asteroideae</taxon>
        <taxon>Anthemideae</taxon>
        <taxon>Artemisiinae</taxon>
        <taxon>Artemisia</taxon>
    </lineage>
</organism>
<reference evidence="7 8" key="1">
    <citation type="journal article" date="2018" name="Mol. Plant">
        <title>The genome of Artemisia annua provides insight into the evolution of Asteraceae family and artemisinin biosynthesis.</title>
        <authorList>
            <person name="Shen Q."/>
            <person name="Zhang L."/>
            <person name="Liao Z."/>
            <person name="Wang S."/>
            <person name="Yan T."/>
            <person name="Shi P."/>
            <person name="Liu M."/>
            <person name="Fu X."/>
            <person name="Pan Q."/>
            <person name="Wang Y."/>
            <person name="Lv Z."/>
            <person name="Lu X."/>
            <person name="Zhang F."/>
            <person name="Jiang W."/>
            <person name="Ma Y."/>
            <person name="Chen M."/>
            <person name="Hao X."/>
            <person name="Li L."/>
            <person name="Tang Y."/>
            <person name="Lv G."/>
            <person name="Zhou Y."/>
            <person name="Sun X."/>
            <person name="Brodelius P.E."/>
            <person name="Rose J.K.C."/>
            <person name="Tang K."/>
        </authorList>
    </citation>
    <scope>NUCLEOTIDE SEQUENCE [LARGE SCALE GENOMIC DNA]</scope>
    <source>
        <strain evidence="8">cv. Huhao1</strain>
        <tissue evidence="7">Leaf</tissue>
    </source>
</reference>
<dbReference type="InterPro" id="IPR038588">
    <property type="entry name" value="XS_domain_sf"/>
</dbReference>
<dbReference type="Gene3D" id="3.30.70.2890">
    <property type="entry name" value="XS domain"/>
    <property type="match status" value="1"/>
</dbReference>
<comment type="similarity">
    <text evidence="3">Belongs to the SGS3 family.</text>
</comment>
<dbReference type="PANTHER" id="PTHR46602">
    <property type="entry name" value="PROTEIN SUPPRESSOR OF GENE SILENCING 3"/>
    <property type="match status" value="1"/>
</dbReference>
<keyword evidence="2" id="KW-0943">RNA-mediated gene silencing</keyword>
<accession>A0A2U1LS13</accession>
<evidence type="ECO:0000256" key="1">
    <source>
        <dbReference type="ARBA" id="ARBA00023054"/>
    </source>
</evidence>
<dbReference type="InterPro" id="IPR005380">
    <property type="entry name" value="XS_domain"/>
</dbReference>
<feature type="domain" description="XS" evidence="5">
    <location>
        <begin position="116"/>
        <end position="229"/>
    </location>
</feature>
<name>A0A2U1LS13_ARTAN</name>